<reference evidence="2 3" key="1">
    <citation type="submission" date="2021-02" db="EMBL/GenBank/DDBJ databases">
        <title>Complete genome of Desulfoluna sp. strain ASN36.</title>
        <authorList>
            <person name="Takahashi A."/>
            <person name="Kojima H."/>
            <person name="Fukui M."/>
        </authorList>
    </citation>
    <scope>NUCLEOTIDE SEQUENCE [LARGE SCALE GENOMIC DNA]</scope>
    <source>
        <strain evidence="2 3">ASN36</strain>
    </source>
</reference>
<organism evidence="2 3">
    <name type="scientific">Desulfoluna limicola</name>
    <dbReference type="NCBI Taxonomy" id="2810562"/>
    <lineage>
        <taxon>Bacteria</taxon>
        <taxon>Pseudomonadati</taxon>
        <taxon>Thermodesulfobacteriota</taxon>
        <taxon>Desulfobacteria</taxon>
        <taxon>Desulfobacterales</taxon>
        <taxon>Desulfolunaceae</taxon>
        <taxon>Desulfoluna</taxon>
    </lineage>
</organism>
<evidence type="ECO:0000256" key="1">
    <source>
        <dbReference type="ARBA" id="ARBA00022679"/>
    </source>
</evidence>
<keyword evidence="3" id="KW-1185">Reference proteome</keyword>
<protein>
    <submittedName>
        <fullName evidence="2">Acetyl-CoA--acetoacetyl-CoA transferase subunit alpha</fullName>
    </submittedName>
</protein>
<dbReference type="EMBL" id="AP024488">
    <property type="protein sequence ID" value="BCS96088.1"/>
    <property type="molecule type" value="Genomic_DNA"/>
</dbReference>
<evidence type="ECO:0000313" key="2">
    <source>
        <dbReference type="EMBL" id="BCS96088.1"/>
    </source>
</evidence>
<dbReference type="InterPro" id="IPR004165">
    <property type="entry name" value="CoA_trans_fam_I"/>
</dbReference>
<dbReference type="Gene3D" id="3.40.1080.10">
    <property type="entry name" value="Glutaconate Coenzyme A-transferase"/>
    <property type="match status" value="1"/>
</dbReference>
<dbReference type="Pfam" id="PF01144">
    <property type="entry name" value="CoA_trans"/>
    <property type="match status" value="1"/>
</dbReference>
<dbReference type="InterPro" id="IPR037171">
    <property type="entry name" value="NagB/RpiA_transferase-like"/>
</dbReference>
<keyword evidence="1 2" id="KW-0808">Transferase</keyword>
<dbReference type="PANTHER" id="PTHR13707">
    <property type="entry name" value="KETOACID-COENZYME A TRANSFERASE"/>
    <property type="match status" value="1"/>
</dbReference>
<dbReference type="SUPFAM" id="SSF100950">
    <property type="entry name" value="NagB/RpiA/CoA transferase-like"/>
    <property type="match status" value="1"/>
</dbReference>
<dbReference type="NCBIfam" id="TIGR02429">
    <property type="entry name" value="pcaI_scoA_fam"/>
    <property type="match status" value="1"/>
</dbReference>
<proteinExistence type="predicted"/>
<dbReference type="SMART" id="SM00882">
    <property type="entry name" value="CoA_trans"/>
    <property type="match status" value="1"/>
</dbReference>
<name>A0ABM7PG75_9BACT</name>
<dbReference type="PANTHER" id="PTHR13707:SF60">
    <property type="entry name" value="ACETATE COA-TRANSFERASE SUBUNIT ALPHA"/>
    <property type="match status" value="1"/>
</dbReference>
<dbReference type="RefSeq" id="WP_236892449.1">
    <property type="nucleotide sequence ID" value="NZ_AP024488.1"/>
</dbReference>
<sequence>MNKVKPLDQAVQDITSGAVIMVGGFMTVGTPEMLVDAVVEKNLSGLTIVCNDAGVPGKGAGKLVRQGSVKTFYASHVGLNPEFGKAMTEGSLEAILVPQGTLAERIRAAGVGLGGILTPTGVGTEVENGKQKITVDGRDFLLEPPIKGDVALIKAHRADRSGNLIFRKSAQNFNPLMAMACEYVIVEAEHIEDTGTMDPDHVMLPGIFVDAVVQAGEVSHG</sequence>
<dbReference type="Proteomes" id="UP001320148">
    <property type="component" value="Chromosome"/>
</dbReference>
<gene>
    <name evidence="2" type="primary">atoD.1_1</name>
    <name evidence="2" type="ORF">DSLASN_17200</name>
</gene>
<dbReference type="InterPro" id="IPR012792">
    <property type="entry name" value="3-oxoacid_CoA-transf_A"/>
</dbReference>
<dbReference type="GO" id="GO:0016740">
    <property type="term" value="F:transferase activity"/>
    <property type="evidence" value="ECO:0007669"/>
    <property type="project" value="UniProtKB-KW"/>
</dbReference>
<evidence type="ECO:0000313" key="3">
    <source>
        <dbReference type="Proteomes" id="UP001320148"/>
    </source>
</evidence>
<accession>A0ABM7PG75</accession>